<dbReference type="GO" id="GO:0005634">
    <property type="term" value="C:nucleus"/>
    <property type="evidence" value="ECO:0007669"/>
    <property type="project" value="TreeGrafter"/>
</dbReference>
<keyword evidence="1 4" id="KW-0479">Metal-binding</keyword>
<dbReference type="Gene3D" id="3.40.50.10810">
    <property type="entry name" value="Tandem AAA-ATPase domain"/>
    <property type="match status" value="2"/>
</dbReference>
<dbReference type="GO" id="GO:0008270">
    <property type="term" value="F:zinc ion binding"/>
    <property type="evidence" value="ECO:0007669"/>
    <property type="project" value="UniProtKB-KW"/>
</dbReference>
<feature type="domain" description="Helicase C-terminal" evidence="7">
    <location>
        <begin position="1361"/>
        <end position="1517"/>
    </location>
</feature>
<keyword evidence="2" id="KW-0378">Hydrolase</keyword>
<dbReference type="SUPFAM" id="SSF57850">
    <property type="entry name" value="RING/U-box"/>
    <property type="match status" value="1"/>
</dbReference>
<evidence type="ECO:0000256" key="2">
    <source>
        <dbReference type="ARBA" id="ARBA00022801"/>
    </source>
</evidence>
<dbReference type="PANTHER" id="PTHR45865">
    <property type="entry name" value="E3 UBIQUITIN-PROTEIN LIGASE SHPRH FAMILY MEMBER"/>
    <property type="match status" value="1"/>
</dbReference>
<dbReference type="InterPro" id="IPR038718">
    <property type="entry name" value="SNF2-like_sf"/>
</dbReference>
<evidence type="ECO:0000256" key="5">
    <source>
        <dbReference type="SAM" id="MobiDB-lite"/>
    </source>
</evidence>
<evidence type="ECO:0000256" key="1">
    <source>
        <dbReference type="ARBA" id="ARBA00022771"/>
    </source>
</evidence>
<keyword evidence="1 4" id="KW-0863">Zinc-finger</keyword>
<evidence type="ECO:0000256" key="3">
    <source>
        <dbReference type="ARBA" id="ARBA00022833"/>
    </source>
</evidence>
<dbReference type="InterPro" id="IPR027417">
    <property type="entry name" value="P-loop_NTPase"/>
</dbReference>
<dbReference type="GO" id="GO:0006974">
    <property type="term" value="P:DNA damage response"/>
    <property type="evidence" value="ECO:0007669"/>
    <property type="project" value="TreeGrafter"/>
</dbReference>
<feature type="region of interest" description="Disordered" evidence="5">
    <location>
        <begin position="809"/>
        <end position="829"/>
    </location>
</feature>
<reference evidence="8" key="2">
    <citation type="submission" date="2022-06" db="UniProtKB">
        <authorList>
            <consortium name="EnsemblMetazoa"/>
        </authorList>
    </citation>
    <scope>IDENTIFICATION</scope>
    <source>
        <strain evidence="8">DF5081</strain>
    </source>
</reference>
<dbReference type="InterPro" id="IPR001650">
    <property type="entry name" value="Helicase_C-like"/>
</dbReference>
<evidence type="ECO:0000313" key="9">
    <source>
        <dbReference type="Proteomes" id="UP000005237"/>
    </source>
</evidence>
<name>A0A8R1HW57_CAEJA</name>
<evidence type="ECO:0000313" key="8">
    <source>
        <dbReference type="EnsemblMetazoa" id="CJA12583a.1"/>
    </source>
</evidence>
<dbReference type="SMART" id="SM00490">
    <property type="entry name" value="HELICc"/>
    <property type="match status" value="1"/>
</dbReference>
<dbReference type="InterPro" id="IPR052583">
    <property type="entry name" value="ATP-helicase/E3_Ub-Ligase"/>
</dbReference>
<feature type="domain" description="RING-type" evidence="6">
    <location>
        <begin position="1272"/>
        <end position="1324"/>
    </location>
</feature>
<dbReference type="EnsemblMetazoa" id="CJA12583a.1">
    <property type="protein sequence ID" value="CJA12583a.1"/>
    <property type="gene ID" value="WBGene00131787"/>
</dbReference>
<proteinExistence type="predicted"/>
<dbReference type="PROSITE" id="PS50089">
    <property type="entry name" value="ZF_RING_2"/>
    <property type="match status" value="1"/>
</dbReference>
<evidence type="ECO:0000256" key="4">
    <source>
        <dbReference type="PROSITE-ProRule" id="PRU00175"/>
    </source>
</evidence>
<dbReference type="Proteomes" id="UP000005237">
    <property type="component" value="Unassembled WGS sequence"/>
</dbReference>
<dbReference type="PROSITE" id="PS51194">
    <property type="entry name" value="HELICASE_CTER"/>
    <property type="match status" value="1"/>
</dbReference>
<dbReference type="GO" id="GO:0016787">
    <property type="term" value="F:hydrolase activity"/>
    <property type="evidence" value="ECO:0007669"/>
    <property type="project" value="UniProtKB-KW"/>
</dbReference>
<dbReference type="Pfam" id="PF00176">
    <property type="entry name" value="SNF2-rel_dom"/>
    <property type="match status" value="1"/>
</dbReference>
<dbReference type="PANTHER" id="PTHR45865:SF1">
    <property type="entry name" value="E3 UBIQUITIN-PROTEIN LIGASE SHPRH"/>
    <property type="match status" value="1"/>
</dbReference>
<dbReference type="GO" id="GO:0061630">
    <property type="term" value="F:ubiquitin protein ligase activity"/>
    <property type="evidence" value="ECO:0007669"/>
    <property type="project" value="TreeGrafter"/>
</dbReference>
<reference evidence="9" key="1">
    <citation type="submission" date="2010-08" db="EMBL/GenBank/DDBJ databases">
        <authorList>
            <consortium name="Caenorhabditis japonica Sequencing Consortium"/>
            <person name="Wilson R.K."/>
        </authorList>
    </citation>
    <scope>NUCLEOTIDE SEQUENCE [LARGE SCALE GENOMIC DNA]</scope>
    <source>
        <strain evidence="9">DF5081</strain>
    </source>
</reference>
<dbReference type="InterPro" id="IPR001841">
    <property type="entry name" value="Znf_RING"/>
</dbReference>
<dbReference type="Gene3D" id="3.40.50.300">
    <property type="entry name" value="P-loop containing nucleotide triphosphate hydrolases"/>
    <property type="match status" value="1"/>
</dbReference>
<evidence type="ECO:0000259" key="6">
    <source>
        <dbReference type="PROSITE" id="PS50089"/>
    </source>
</evidence>
<dbReference type="GO" id="GO:0005524">
    <property type="term" value="F:ATP binding"/>
    <property type="evidence" value="ECO:0007669"/>
    <property type="project" value="InterPro"/>
</dbReference>
<evidence type="ECO:0000259" key="7">
    <source>
        <dbReference type="PROSITE" id="PS51194"/>
    </source>
</evidence>
<dbReference type="InterPro" id="IPR049730">
    <property type="entry name" value="SNF2/RAD54-like_C"/>
</dbReference>
<dbReference type="GO" id="GO:0000209">
    <property type="term" value="P:protein polyubiquitination"/>
    <property type="evidence" value="ECO:0007669"/>
    <property type="project" value="TreeGrafter"/>
</dbReference>
<dbReference type="SMART" id="SM00487">
    <property type="entry name" value="DEXDc"/>
    <property type="match status" value="1"/>
</dbReference>
<evidence type="ECO:0008006" key="10">
    <source>
        <dbReference type="Google" id="ProtNLM"/>
    </source>
</evidence>
<dbReference type="InterPro" id="IPR014001">
    <property type="entry name" value="Helicase_ATP-bd"/>
</dbReference>
<dbReference type="InterPro" id="IPR013083">
    <property type="entry name" value="Znf_RING/FYVE/PHD"/>
</dbReference>
<dbReference type="Pfam" id="PF00271">
    <property type="entry name" value="Helicase_C"/>
    <property type="match status" value="1"/>
</dbReference>
<dbReference type="SUPFAM" id="SSF52540">
    <property type="entry name" value="P-loop containing nucleoside triphosphate hydrolases"/>
    <property type="match status" value="2"/>
</dbReference>
<dbReference type="CDD" id="cd18793">
    <property type="entry name" value="SF2_C_SNF"/>
    <property type="match status" value="1"/>
</dbReference>
<dbReference type="Gene3D" id="3.30.40.10">
    <property type="entry name" value="Zinc/RING finger domain, C3HC4 (zinc finger)"/>
    <property type="match status" value="1"/>
</dbReference>
<organism evidence="8 9">
    <name type="scientific">Caenorhabditis japonica</name>
    <dbReference type="NCBI Taxonomy" id="281687"/>
    <lineage>
        <taxon>Eukaryota</taxon>
        <taxon>Metazoa</taxon>
        <taxon>Ecdysozoa</taxon>
        <taxon>Nematoda</taxon>
        <taxon>Chromadorea</taxon>
        <taxon>Rhabditida</taxon>
        <taxon>Rhabditina</taxon>
        <taxon>Rhabditomorpha</taxon>
        <taxon>Rhabditoidea</taxon>
        <taxon>Rhabditidae</taxon>
        <taxon>Peloderinae</taxon>
        <taxon>Caenorhabditis</taxon>
    </lineage>
</organism>
<accession>A0A8R1HW57</accession>
<dbReference type="InterPro" id="IPR000330">
    <property type="entry name" value="SNF2_N"/>
</dbReference>
<protein>
    <recommendedName>
        <fullName evidence="10">RING-type domain-containing protein</fullName>
    </recommendedName>
</protein>
<sequence>MFAETTTRAAVALRRVFTFYEKTPRTSTSPWKGMNALVAGKPLLQTDPNSTHPMIWLLQRISKQPRLLVQAGITMEYRINEAKRIVLDFYLHMSRVLGTVVDCAGKLREIFKNSSQIVLKNVIQGPAGAFGALNDFDTIRAQDDTDCQNNLDFEKFFEYCQIYQKKCPMSVPEYKLNSQDLKTTLLPYQKETVRWMVHREMREESDTSATLLKWQSVPTAPDTYYYYPYLGVVCQNLPEPQAGAEFEKLFSVKGGILADEMGLGKTVQVLSLISTHQRDRQPKVSAELAEPEEDVVTLEEEDGAKEEYVGEQDEQSRIAEMSFVELSSAKSAQSTVSYSIPDTTGNMDDDVIQCTECSTFCVASVCGIPDSIFCDFPFVCPDCTSKKPRTPVKTTLIIVPESLVFQWYTEIKKHCSKSVSAMFYFGVKRHGYLQPETINEYDVILTTYDTLRAEIQFSDNTGPKRTLRTDQKPLFLTTSMVHVKFWRVIVDESQVMPQSANSQVSKMLLKIHADNWWCVTGTPLVKGIADLIPLFSFLDMLPFSIPGYFEATVLPQYLHLLRFHPPLNRTTDAARHLPPNLLLEALAHCLSRKTKREVDAQIRLPGLVEIEKSIPFTAIEERQYKEEREKLKKSVCRALGAASSNSLLRNHKQREKVLQELRTLRETILTGQPNRADLATSGCIYAPETVIFRLVVSKKKSLLEKFRRFVMSAHAVAGVRLLAENKLMALEEYSSTLDVYQEILDFESFVVQTLGADKIKELIDGSELQENETFNEHTETFETPESEDKNAKIESEVRTIKRHLEKIRSKFTGDDGAEPGPAPKKMKVEEVDDVKPDAVEDELQKMEFRRKQTARKLLRLALKPMKMDSTQELHLILNMYDVQKSLRMEQLVDRGRVEVALQQDYGHYVEQLEEIKEKLARIGSEVNAIDLIPLIRSYIANNSSNLSSTSFYNHKHEINNHLADNLLPLVPFIALHDETCAKSQPIAKHIPRTCMGGCSGERTENEQYLRLKNRALTVDQIVEKTLEVMTGLEARRAEMVRQMDDLLDLVMKMSVPATLIDLLSKSDTEIPDLPSEKQQMLAFFECKHALIKGTQEDREAILCDRSLQNCALCEQYQQICQLQFDAGFSSYHGDERNRSGVFEFARYLVDQSTTREDKTTFVKETLRPFFERIQELTVIYKRCIVNIALELICTFEEFHQAKSKITLQHVTQEVGAPDGDSWNLFFETYAACQTAERTQHLDKFRLDLGELRYLVNLMHSQVLGEQGESDECPVCKCEMDAFMVFVCGHRICPECFESLRKTNRRCPMLDRTWSPDSITCPTCRRRTNYQQVMLARTGFAEQNAVVPGMVLSAKMTTAVMLIREVLAENSKNKLILFTQVEPNSTKVWEYLQKIMRMARIPHMAMTRQQFGKKVADFDNGDSARVLLCSLSLCANGLNITGANHIIFLDPPHQKSVLQQAMGRINRFGQRKEMKVFHIVVQGSIDVELRESAKTCTAEVEKKGWTVGEIRQMFGICELNPVLYRRRGDEEDEDEDDDLAGLPPDIREFEMLAGLPLVRHFAGVFEPGPAFWDDPRDLQ</sequence>
<dbReference type="SMART" id="SM00184">
    <property type="entry name" value="RING"/>
    <property type="match status" value="1"/>
</dbReference>
<keyword evidence="3" id="KW-0862">Zinc</keyword>
<keyword evidence="9" id="KW-1185">Reference proteome</keyword>